<evidence type="ECO:0000256" key="3">
    <source>
        <dbReference type="ARBA" id="ARBA00022679"/>
    </source>
</evidence>
<keyword evidence="7" id="KW-0973">c-di-GMP</keyword>
<dbReference type="Gene3D" id="3.90.550.10">
    <property type="entry name" value="Spore Coat Polysaccharide Biosynthesis Protein SpsA, Chain A"/>
    <property type="match status" value="1"/>
</dbReference>
<feature type="transmembrane region" description="Helical" evidence="7">
    <location>
        <begin position="48"/>
        <end position="65"/>
    </location>
</feature>
<dbReference type="PANTHER" id="PTHR43867">
    <property type="entry name" value="CELLULOSE SYNTHASE CATALYTIC SUBUNIT A [UDP-FORMING]"/>
    <property type="match status" value="1"/>
</dbReference>
<keyword evidence="2 7" id="KW-0328">Glycosyltransferase</keyword>
<dbReference type="InterPro" id="IPR050321">
    <property type="entry name" value="Glycosyltr_2/OpgH_subfam"/>
</dbReference>
<feature type="transmembrane region" description="Helical" evidence="7">
    <location>
        <begin position="103"/>
        <end position="127"/>
    </location>
</feature>
<comment type="catalytic activity">
    <reaction evidence="7">
        <text>[(1-&gt;4)-beta-D-glucosyl](n) + UDP-alpha-D-glucose = [(1-&gt;4)-beta-D-glucosyl](n+1) + UDP + H(+)</text>
        <dbReference type="Rhea" id="RHEA:19929"/>
        <dbReference type="Rhea" id="RHEA-COMP:10033"/>
        <dbReference type="Rhea" id="RHEA-COMP:10034"/>
        <dbReference type="ChEBI" id="CHEBI:15378"/>
        <dbReference type="ChEBI" id="CHEBI:18246"/>
        <dbReference type="ChEBI" id="CHEBI:58223"/>
        <dbReference type="ChEBI" id="CHEBI:58885"/>
        <dbReference type="EC" id="2.4.1.12"/>
    </reaction>
</comment>
<keyword evidence="5 7" id="KW-1133">Transmembrane helix</keyword>
<evidence type="ECO:0000256" key="7">
    <source>
        <dbReference type="RuleBase" id="RU365020"/>
    </source>
</evidence>
<dbReference type="InterPro" id="IPR001173">
    <property type="entry name" value="Glyco_trans_2-like"/>
</dbReference>
<dbReference type="NCBIfam" id="TIGR03030">
    <property type="entry name" value="CelA"/>
    <property type="match status" value="1"/>
</dbReference>
<evidence type="ECO:0000256" key="5">
    <source>
        <dbReference type="ARBA" id="ARBA00022989"/>
    </source>
</evidence>
<feature type="transmembrane region" description="Helical" evidence="7">
    <location>
        <begin position="417"/>
        <end position="445"/>
    </location>
</feature>
<gene>
    <name evidence="9" type="primary">bcsA</name>
    <name evidence="9" type="ORF">GZA08_13845</name>
</gene>
<dbReference type="GO" id="GO:0016760">
    <property type="term" value="F:cellulose synthase (UDP-forming) activity"/>
    <property type="evidence" value="ECO:0007669"/>
    <property type="project" value="UniProtKB-EC"/>
</dbReference>
<feature type="domain" description="Glycosyltransferase 2-like" evidence="8">
    <location>
        <begin position="251"/>
        <end position="454"/>
    </location>
</feature>
<dbReference type="RefSeq" id="WP_163894635.1">
    <property type="nucleotide sequence ID" value="NZ_JAAFYS010000003.1"/>
</dbReference>
<dbReference type="GO" id="GO:0030244">
    <property type="term" value="P:cellulose biosynthetic process"/>
    <property type="evidence" value="ECO:0007669"/>
    <property type="project" value="UniProtKB-KW"/>
</dbReference>
<dbReference type="Proteomes" id="UP000474757">
    <property type="component" value="Unassembled WGS sequence"/>
</dbReference>
<accession>A0A6B2JZH4</accession>
<comment type="function">
    <text evidence="7">Catalytic subunit of cellulose synthase. It polymerizes uridine 5'-diphosphate glucose to cellulose.</text>
</comment>
<dbReference type="EC" id="2.4.1.12" evidence="7"/>
<sequence length="791" mass="87635">MLKPRHSNTATSAPASRERKGGWLNADLWLWVALLLPIATLVSVPTDVGGQAFLSIVAVLAVAALKPFARMLVPRFFLLATASVIVMRYALWRVFETLPEPGFTLSFICAVTLLAAEAYAVLVFFLSSFITSDPTRRPFPPTVAPERLPTVNVLVPSYNEPTEMLRITLAACKNMVYPAEKLTVVLCDDGGTDQRCNDSDKAKATAARARRAELQALCAELGVMYSTRARNEHAKAGNMSAALARLDGDLVVVFDADHVPTRDFLARTVGYFVEDPKLFLVQTPHFFLNKDPIMRNLELSENVPPENEMFYSFIHRGLDRWDGAFFCGSAAVLRRAALDSVGGFSGETITEDAETALDIHASGWRSMYLNRAMIAGLQPETFASFIQQRGRWATGMMQIMLLKNPMFRRGLTMAQRLCYINSMACWLFPIIRLIFLCAPLAYLFFGAEILVATFQEAMAYMLGYLAVSFLVQNALYSRFRWPLMSEIYEIAQTPYLAQAVIKTLIKPRGAKFNVTAKDETLDNDFISPAHWPLTILWGLCAAGVAALVVRWVNFPGDRSVLSVVGGWAVFNFILVSISWRAVAERKQRRASPRVNMNVPAMAWLPGAPDEKVAAHILDASTSGMRVMLDEPLGDTPIGKRSSGMELVVRPYFEGSPHLEADINLTVICFHQRPDGPQAGSVINADQSVKAQEAVAHLIFGDSENWRNTRYVSQGGIGLIRGLGYAAYLFLNGTPKLIAAFIREPMRRRTVVAKRDPSDQAHILAFGVDIEERERMLARAQDHVAKLQGQAA</sequence>
<proteinExistence type="predicted"/>
<dbReference type="EMBL" id="JAAGAB010000003">
    <property type="protein sequence ID" value="NDV02049.1"/>
    <property type="molecule type" value="Genomic_DNA"/>
</dbReference>
<keyword evidence="7" id="KW-0135">Cellulose biosynthesis</keyword>
<evidence type="ECO:0000313" key="10">
    <source>
        <dbReference type="Proteomes" id="UP000474757"/>
    </source>
</evidence>
<keyword evidence="7" id="KW-0997">Cell inner membrane</keyword>
<keyword evidence="4 7" id="KW-0812">Transmembrane</keyword>
<dbReference type="PANTHER" id="PTHR43867:SF2">
    <property type="entry name" value="CELLULOSE SYNTHASE CATALYTIC SUBUNIT A [UDP-FORMING]"/>
    <property type="match status" value="1"/>
</dbReference>
<name>A0A6B2JZH4_9RHOB</name>
<feature type="transmembrane region" description="Helical" evidence="7">
    <location>
        <begin position="533"/>
        <end position="552"/>
    </location>
</feature>
<comment type="caution">
    <text evidence="9">The sequence shown here is derived from an EMBL/GenBank/DDBJ whole genome shotgun (WGS) entry which is preliminary data.</text>
</comment>
<keyword evidence="3 7" id="KW-0808">Transferase</keyword>
<evidence type="ECO:0000256" key="2">
    <source>
        <dbReference type="ARBA" id="ARBA00022676"/>
    </source>
</evidence>
<protein>
    <recommendedName>
        <fullName evidence="7">Cellulose synthase catalytic subunit [UDP-forming]</fullName>
        <ecNumber evidence="7">2.4.1.12</ecNumber>
    </recommendedName>
</protein>
<dbReference type="PRINTS" id="PR01439">
    <property type="entry name" value="CELLSNTHASEA"/>
</dbReference>
<dbReference type="InterPro" id="IPR003919">
    <property type="entry name" value="Cell_synth_A"/>
</dbReference>
<comment type="subcellular location">
    <subcellularLocation>
        <location evidence="7">Cell inner membrane</location>
    </subcellularLocation>
    <subcellularLocation>
        <location evidence="1">Membrane</location>
        <topology evidence="1">Multi-pass membrane protein</topology>
    </subcellularLocation>
</comment>
<dbReference type="InterPro" id="IPR029044">
    <property type="entry name" value="Nucleotide-diphossugar_trans"/>
</dbReference>
<organism evidence="9 10">
    <name type="scientific">Pseudoroseicyclus tamaricis</name>
    <dbReference type="NCBI Taxonomy" id="2705421"/>
    <lineage>
        <taxon>Bacteria</taxon>
        <taxon>Pseudomonadati</taxon>
        <taxon>Pseudomonadota</taxon>
        <taxon>Alphaproteobacteria</taxon>
        <taxon>Rhodobacterales</taxon>
        <taxon>Paracoccaceae</taxon>
        <taxon>Pseudoroseicyclus</taxon>
    </lineage>
</organism>
<evidence type="ECO:0000256" key="4">
    <source>
        <dbReference type="ARBA" id="ARBA00022692"/>
    </source>
</evidence>
<comment type="pathway">
    <text evidence="7">Glycan metabolism; bacterial cellulose biosynthesis.</text>
</comment>
<feature type="transmembrane region" description="Helical" evidence="7">
    <location>
        <begin position="72"/>
        <end position="91"/>
    </location>
</feature>
<feature type="transmembrane region" description="Helical" evidence="7">
    <location>
        <begin position="564"/>
        <end position="583"/>
    </location>
</feature>
<feature type="transmembrane region" description="Helical" evidence="7">
    <location>
        <begin position="21"/>
        <end position="42"/>
    </location>
</feature>
<dbReference type="CDD" id="cd06421">
    <property type="entry name" value="CESA_CelA_like"/>
    <property type="match status" value="1"/>
</dbReference>
<dbReference type="GO" id="GO:0005886">
    <property type="term" value="C:plasma membrane"/>
    <property type="evidence" value="ECO:0007669"/>
    <property type="project" value="UniProtKB-SubCell"/>
</dbReference>
<reference evidence="9 10" key="1">
    <citation type="submission" date="2020-02" db="EMBL/GenBank/DDBJ databases">
        <title>Pseudoroseicyclus tamarix, sp. nov., isolated from offshore sediment of a Tamarix chinensis forest.</title>
        <authorList>
            <person name="Gai Y."/>
        </authorList>
    </citation>
    <scope>NUCLEOTIDE SEQUENCE [LARGE SCALE GENOMIC DNA]</scope>
    <source>
        <strain evidence="9 10">CLL3-39</strain>
    </source>
</reference>
<feature type="transmembrane region" description="Helical" evidence="7">
    <location>
        <begin position="457"/>
        <end position="476"/>
    </location>
</feature>
<keyword evidence="7" id="KW-1003">Cell membrane</keyword>
<evidence type="ECO:0000256" key="1">
    <source>
        <dbReference type="ARBA" id="ARBA00004141"/>
    </source>
</evidence>
<evidence type="ECO:0000313" key="9">
    <source>
        <dbReference type="EMBL" id="NDV02049.1"/>
    </source>
</evidence>
<dbReference type="GO" id="GO:0035438">
    <property type="term" value="F:cyclic-di-GMP binding"/>
    <property type="evidence" value="ECO:0007669"/>
    <property type="project" value="InterPro"/>
</dbReference>
<dbReference type="AlphaFoldDB" id="A0A6B2JZH4"/>
<dbReference type="UniPathway" id="UPA00694"/>
<keyword evidence="10" id="KW-1185">Reference proteome</keyword>
<dbReference type="SUPFAM" id="SSF53448">
    <property type="entry name" value="Nucleotide-diphospho-sugar transferases"/>
    <property type="match status" value="1"/>
</dbReference>
<dbReference type="Gene3D" id="2.40.10.220">
    <property type="entry name" value="predicted glycosyltransferase like domains"/>
    <property type="match status" value="1"/>
</dbReference>
<evidence type="ECO:0000256" key="6">
    <source>
        <dbReference type="ARBA" id="ARBA00023136"/>
    </source>
</evidence>
<dbReference type="Pfam" id="PF13632">
    <property type="entry name" value="Glyco_trans_2_3"/>
    <property type="match status" value="1"/>
</dbReference>
<comment type="cofactor">
    <cofactor evidence="7">
        <name>Mg(2+)</name>
        <dbReference type="ChEBI" id="CHEBI:18420"/>
    </cofactor>
</comment>
<dbReference type="GO" id="GO:0006011">
    <property type="term" value="P:UDP-alpha-D-glucose metabolic process"/>
    <property type="evidence" value="ECO:0007669"/>
    <property type="project" value="InterPro"/>
</dbReference>
<keyword evidence="6 7" id="KW-0472">Membrane</keyword>
<evidence type="ECO:0000259" key="8">
    <source>
        <dbReference type="Pfam" id="PF13632"/>
    </source>
</evidence>